<dbReference type="InterPro" id="IPR008930">
    <property type="entry name" value="Terpenoid_cyclase/PrenylTrfase"/>
</dbReference>
<proteinExistence type="predicted"/>
<feature type="chain" id="PRO_5042847498" evidence="1">
    <location>
        <begin position="30"/>
        <end position="371"/>
    </location>
</feature>
<name>A0AAP5I5I2_9CYAN</name>
<protein>
    <submittedName>
        <fullName evidence="2">Uncharacterized protein</fullName>
    </submittedName>
</protein>
<evidence type="ECO:0000313" key="3">
    <source>
        <dbReference type="Proteomes" id="UP000667802"/>
    </source>
</evidence>
<dbReference type="RefSeq" id="WP_208341824.1">
    <property type="nucleotide sequence ID" value="NZ_CAWQFN010000032.1"/>
</dbReference>
<dbReference type="SUPFAM" id="SSF48239">
    <property type="entry name" value="Terpenoid cyclases/Protein prenyltransferases"/>
    <property type="match status" value="1"/>
</dbReference>
<keyword evidence="1" id="KW-0732">Signal</keyword>
<reference evidence="3" key="1">
    <citation type="journal article" date="2021" name="Science">
        <title>Hunting the eagle killer: A cyanobacterial neurotoxin causes vacuolar myelinopathy.</title>
        <authorList>
            <person name="Breinlinger S."/>
            <person name="Phillips T.J."/>
            <person name="Haram B.N."/>
            <person name="Mares J."/>
            <person name="Martinez Yerena J.A."/>
            <person name="Hrouzek P."/>
            <person name="Sobotka R."/>
            <person name="Henderson W.M."/>
            <person name="Schmieder P."/>
            <person name="Williams S.M."/>
            <person name="Lauderdale J.D."/>
            <person name="Wilde H.D."/>
            <person name="Gerrin W."/>
            <person name="Kust A."/>
            <person name="Washington J.W."/>
            <person name="Wagner C."/>
            <person name="Geier B."/>
            <person name="Liebeke M."/>
            <person name="Enke H."/>
            <person name="Niedermeyer T.H.J."/>
            <person name="Wilde S.B."/>
        </authorList>
    </citation>
    <scope>NUCLEOTIDE SEQUENCE [LARGE SCALE GENOMIC DNA]</scope>
    <source>
        <strain evidence="3">Thurmond2011</strain>
    </source>
</reference>
<dbReference type="AlphaFoldDB" id="A0AAP5I5I2"/>
<sequence>MKRTNNARTLIGWISLSLLSISTASTVFAKEFKKTDSKQFETPQATEQSRNISARIPHKADFEYESSDLIANVLYKRLSSYYKSMAASGANGANVLWENKQSQNWYIEQQRYGEQLVIGGIIRNDPKAIRAGFKMFDWGFAHQAADGSFPGTSDPFHSTSFFVQAVAHTLLFIQQSPYAKDYAKEVQRYTPLVHRAALWMTSPKVWDRGSNNNQPYTHRRYLVAAALGLTGKLTGDRQLLNYAQASISDGLSLQKPDGVNPEKGSFDSSYQMVGVVYAQRWLTYFPNDELAPKVNGMINKALLWQKKRILPSGKINSEGNSRTAGQERGRTNKVKDVDYSATLRGFAYWSSITGNQQWNAIARRIAQYYTH</sequence>
<dbReference type="EMBL" id="JAALHA020000002">
    <property type="protein sequence ID" value="MDR9894174.1"/>
    <property type="molecule type" value="Genomic_DNA"/>
</dbReference>
<keyword evidence="3" id="KW-1185">Reference proteome</keyword>
<feature type="signal peptide" evidence="1">
    <location>
        <begin position="1"/>
        <end position="29"/>
    </location>
</feature>
<evidence type="ECO:0000256" key="1">
    <source>
        <dbReference type="SAM" id="SignalP"/>
    </source>
</evidence>
<organism evidence="2 3">
    <name type="scientific">Aetokthonos hydrillicola Thurmond2011</name>
    <dbReference type="NCBI Taxonomy" id="2712845"/>
    <lineage>
        <taxon>Bacteria</taxon>
        <taxon>Bacillati</taxon>
        <taxon>Cyanobacteriota</taxon>
        <taxon>Cyanophyceae</taxon>
        <taxon>Nostocales</taxon>
        <taxon>Hapalosiphonaceae</taxon>
        <taxon>Aetokthonos</taxon>
    </lineage>
</organism>
<comment type="caution">
    <text evidence="2">The sequence shown here is derived from an EMBL/GenBank/DDBJ whole genome shotgun (WGS) entry which is preliminary data.</text>
</comment>
<gene>
    <name evidence="2" type="ORF">G7B40_006255</name>
</gene>
<evidence type="ECO:0000313" key="2">
    <source>
        <dbReference type="EMBL" id="MDR9894174.1"/>
    </source>
</evidence>
<accession>A0AAP5I5I2</accession>
<dbReference type="Proteomes" id="UP000667802">
    <property type="component" value="Unassembled WGS sequence"/>
</dbReference>